<gene>
    <name evidence="9" type="ORF">SDC9_99654</name>
</gene>
<feature type="domain" description="ABC3 transporter permease C-terminal" evidence="8">
    <location>
        <begin position="95"/>
        <end position="207"/>
    </location>
</feature>
<evidence type="ECO:0000259" key="8">
    <source>
        <dbReference type="Pfam" id="PF02687"/>
    </source>
</evidence>
<evidence type="ECO:0000256" key="1">
    <source>
        <dbReference type="ARBA" id="ARBA00004651"/>
    </source>
</evidence>
<feature type="transmembrane region" description="Helical" evidence="7">
    <location>
        <begin position="180"/>
        <end position="203"/>
    </location>
</feature>
<evidence type="ECO:0000256" key="7">
    <source>
        <dbReference type="SAM" id="Phobius"/>
    </source>
</evidence>
<protein>
    <recommendedName>
        <fullName evidence="8">ABC3 transporter permease C-terminal domain-containing protein</fullName>
    </recommendedName>
</protein>
<dbReference type="InterPro" id="IPR003838">
    <property type="entry name" value="ABC3_permease_C"/>
</dbReference>
<evidence type="ECO:0000256" key="3">
    <source>
        <dbReference type="ARBA" id="ARBA00022475"/>
    </source>
</evidence>
<dbReference type="PANTHER" id="PTHR43738">
    <property type="entry name" value="ABC TRANSPORTER, MEMBRANE PROTEIN"/>
    <property type="match status" value="1"/>
</dbReference>
<feature type="transmembrane region" description="Helical" evidence="7">
    <location>
        <begin position="83"/>
        <end position="107"/>
    </location>
</feature>
<evidence type="ECO:0000256" key="6">
    <source>
        <dbReference type="ARBA" id="ARBA00023136"/>
    </source>
</evidence>
<name>A0A645AI75_9ZZZZ</name>
<dbReference type="InterPro" id="IPR051125">
    <property type="entry name" value="ABC-4/HrtB_transporter"/>
</dbReference>
<keyword evidence="4 7" id="KW-0812">Transmembrane</keyword>
<proteinExistence type="predicted"/>
<keyword evidence="2" id="KW-0813">Transport</keyword>
<evidence type="ECO:0000256" key="4">
    <source>
        <dbReference type="ARBA" id="ARBA00022692"/>
    </source>
</evidence>
<sequence>MRVVAAVDGLRGLGGVNVIASLASAREIAEQPASHGSTYLLARVRKGADAGAVKQRLNKSGTSFGPHEVWTAKAFAYRSQAYWMFDTGAGAGVLFMAIVVCLVGAVVTSQSLKTVVAGSAREYAVLNALGVSRAALGRVVVEQACWIGGLGVVLAGIASVALLSLARVYRVPVALSGQALLGCAILIALLALLSGLGAMRGLLRADPATLLR</sequence>
<evidence type="ECO:0000256" key="5">
    <source>
        <dbReference type="ARBA" id="ARBA00022989"/>
    </source>
</evidence>
<dbReference type="GO" id="GO:0005886">
    <property type="term" value="C:plasma membrane"/>
    <property type="evidence" value="ECO:0007669"/>
    <property type="project" value="UniProtKB-SubCell"/>
</dbReference>
<keyword evidence="5 7" id="KW-1133">Transmembrane helix</keyword>
<reference evidence="9" key="1">
    <citation type="submission" date="2019-08" db="EMBL/GenBank/DDBJ databases">
        <authorList>
            <person name="Kucharzyk K."/>
            <person name="Murdoch R.W."/>
            <person name="Higgins S."/>
            <person name="Loffler F."/>
        </authorList>
    </citation>
    <scope>NUCLEOTIDE SEQUENCE</scope>
</reference>
<dbReference type="AlphaFoldDB" id="A0A645AI75"/>
<organism evidence="9">
    <name type="scientific">bioreactor metagenome</name>
    <dbReference type="NCBI Taxonomy" id="1076179"/>
    <lineage>
        <taxon>unclassified sequences</taxon>
        <taxon>metagenomes</taxon>
        <taxon>ecological metagenomes</taxon>
    </lineage>
</organism>
<accession>A0A645AI75</accession>
<comment type="caution">
    <text evidence="9">The sequence shown here is derived from an EMBL/GenBank/DDBJ whole genome shotgun (WGS) entry which is preliminary data.</text>
</comment>
<keyword evidence="6 7" id="KW-0472">Membrane</keyword>
<feature type="transmembrane region" description="Helical" evidence="7">
    <location>
        <begin position="146"/>
        <end position="168"/>
    </location>
</feature>
<evidence type="ECO:0000313" key="9">
    <source>
        <dbReference type="EMBL" id="MPM52890.1"/>
    </source>
</evidence>
<evidence type="ECO:0000256" key="2">
    <source>
        <dbReference type="ARBA" id="ARBA00022448"/>
    </source>
</evidence>
<dbReference type="PANTHER" id="PTHR43738:SF1">
    <property type="entry name" value="HEMIN TRANSPORT SYSTEM PERMEASE PROTEIN HRTB-RELATED"/>
    <property type="match status" value="1"/>
</dbReference>
<keyword evidence="3" id="KW-1003">Cell membrane</keyword>
<dbReference type="EMBL" id="VSSQ01014076">
    <property type="protein sequence ID" value="MPM52890.1"/>
    <property type="molecule type" value="Genomic_DNA"/>
</dbReference>
<comment type="subcellular location">
    <subcellularLocation>
        <location evidence="1">Cell membrane</location>
        <topology evidence="1">Multi-pass membrane protein</topology>
    </subcellularLocation>
</comment>
<dbReference type="Pfam" id="PF02687">
    <property type="entry name" value="FtsX"/>
    <property type="match status" value="1"/>
</dbReference>